<keyword evidence="5 12" id="KW-0256">Endoplasmic reticulum</keyword>
<gene>
    <name evidence="16" type="ORF">DME_LOCUS9771</name>
</gene>
<evidence type="ECO:0000313" key="17">
    <source>
        <dbReference type="Proteomes" id="UP000038040"/>
    </source>
</evidence>
<feature type="domain" description="Glycosyl hydrolase family 63 C-terminal" evidence="14">
    <location>
        <begin position="237"/>
        <end position="722"/>
    </location>
</feature>
<organism evidence="17 19">
    <name type="scientific">Dracunculus medinensis</name>
    <name type="common">Guinea worm</name>
    <dbReference type="NCBI Taxonomy" id="318479"/>
    <lineage>
        <taxon>Eukaryota</taxon>
        <taxon>Metazoa</taxon>
        <taxon>Ecdysozoa</taxon>
        <taxon>Nematoda</taxon>
        <taxon>Chromadorea</taxon>
        <taxon>Rhabditida</taxon>
        <taxon>Spirurina</taxon>
        <taxon>Dracunculoidea</taxon>
        <taxon>Dracunculidae</taxon>
        <taxon>Dracunculus</taxon>
    </lineage>
</organism>
<dbReference type="Proteomes" id="UP000038040">
    <property type="component" value="Unplaced"/>
</dbReference>
<dbReference type="AlphaFoldDB" id="A0A158Q5B4"/>
<keyword evidence="4 12" id="KW-0378">Hydrolase</keyword>
<dbReference type="InterPro" id="IPR008928">
    <property type="entry name" value="6-hairpin_glycosidase_sf"/>
</dbReference>
<evidence type="ECO:0000313" key="16">
    <source>
        <dbReference type="EMBL" id="VDN59798.1"/>
    </source>
</evidence>
<dbReference type="EMBL" id="UYYG01001190">
    <property type="protein sequence ID" value="VDN59798.1"/>
    <property type="molecule type" value="Genomic_DNA"/>
</dbReference>
<keyword evidence="7" id="KW-1133">Transmembrane helix</keyword>
<dbReference type="Pfam" id="PF16923">
    <property type="entry name" value="Glyco_hydro_63N"/>
    <property type="match status" value="2"/>
</dbReference>
<dbReference type="InterPro" id="IPR031335">
    <property type="entry name" value="Glyco_hydro_63_C"/>
</dbReference>
<keyword evidence="9" id="KW-0325">Glycoprotein</keyword>
<dbReference type="GO" id="GO:0005789">
    <property type="term" value="C:endoplasmic reticulum membrane"/>
    <property type="evidence" value="ECO:0007669"/>
    <property type="project" value="UniProtKB-SubCell"/>
</dbReference>
<dbReference type="SUPFAM" id="SSF48208">
    <property type="entry name" value="Six-hairpin glycosidases"/>
    <property type="match status" value="1"/>
</dbReference>
<evidence type="ECO:0000256" key="9">
    <source>
        <dbReference type="ARBA" id="ARBA00023180"/>
    </source>
</evidence>
<evidence type="ECO:0000256" key="13">
    <source>
        <dbReference type="SAM" id="MobiDB-lite"/>
    </source>
</evidence>
<evidence type="ECO:0000256" key="11">
    <source>
        <dbReference type="ARBA" id="ARBA00038888"/>
    </source>
</evidence>
<evidence type="ECO:0000256" key="5">
    <source>
        <dbReference type="ARBA" id="ARBA00022824"/>
    </source>
</evidence>
<evidence type="ECO:0000256" key="3">
    <source>
        <dbReference type="ARBA" id="ARBA00022692"/>
    </source>
</evidence>
<comment type="similarity">
    <text evidence="2 12">Belongs to the glycosyl hydrolase 63 family.</text>
</comment>
<reference evidence="16 18" key="2">
    <citation type="submission" date="2018-11" db="EMBL/GenBank/DDBJ databases">
        <authorList>
            <consortium name="Pathogen Informatics"/>
        </authorList>
    </citation>
    <scope>NUCLEOTIDE SEQUENCE [LARGE SCALE GENOMIC DNA]</scope>
</reference>
<dbReference type="EC" id="3.2.1.106" evidence="11 12"/>
<keyword evidence="3" id="KW-0812">Transmembrane</keyword>
<dbReference type="Proteomes" id="UP000274756">
    <property type="component" value="Unassembled WGS sequence"/>
</dbReference>
<evidence type="ECO:0000256" key="7">
    <source>
        <dbReference type="ARBA" id="ARBA00022989"/>
    </source>
</evidence>
<proteinExistence type="inferred from homology"/>
<dbReference type="PANTHER" id="PTHR10412">
    <property type="entry name" value="MANNOSYL-OLIGOSACCHARIDE GLUCOSIDASE"/>
    <property type="match status" value="1"/>
</dbReference>
<evidence type="ECO:0000256" key="12">
    <source>
        <dbReference type="RuleBase" id="RU368089"/>
    </source>
</evidence>
<keyword evidence="6" id="KW-0735">Signal-anchor</keyword>
<evidence type="ECO:0000256" key="10">
    <source>
        <dbReference type="ARBA" id="ARBA00023295"/>
    </source>
</evidence>
<dbReference type="InterPro" id="IPR038518">
    <property type="entry name" value="Glyco_hydro_63N_sf"/>
</dbReference>
<dbReference type="WBParaSite" id="DME_0000693901-mRNA-1">
    <property type="protein sequence ID" value="DME_0000693901-mRNA-1"/>
    <property type="gene ID" value="DME_0000693901"/>
</dbReference>
<dbReference type="Gene3D" id="1.50.10.10">
    <property type="match status" value="1"/>
</dbReference>
<evidence type="ECO:0000256" key="1">
    <source>
        <dbReference type="ARBA" id="ARBA00004648"/>
    </source>
</evidence>
<dbReference type="Gene3D" id="2.70.98.110">
    <property type="entry name" value="Glycosyl hydrolase family 63, N-terminal domain"/>
    <property type="match status" value="1"/>
</dbReference>
<evidence type="ECO:0000256" key="8">
    <source>
        <dbReference type="ARBA" id="ARBA00023136"/>
    </source>
</evidence>
<feature type="domain" description="Glycosyl hydrolase family 63 N-terminal" evidence="15">
    <location>
        <begin position="49"/>
        <end position="154"/>
    </location>
</feature>
<evidence type="ECO:0000259" key="15">
    <source>
        <dbReference type="Pfam" id="PF16923"/>
    </source>
</evidence>
<dbReference type="GO" id="GO:0006487">
    <property type="term" value="P:protein N-linked glycosylation"/>
    <property type="evidence" value="ECO:0007669"/>
    <property type="project" value="UniProtKB-UniRule"/>
</dbReference>
<comment type="subcellular location">
    <subcellularLocation>
        <location evidence="1 12">Endoplasmic reticulum membrane</location>
        <topology evidence="1 12">Single-pass type II membrane protein</topology>
    </subcellularLocation>
</comment>
<dbReference type="GO" id="GO:0004573">
    <property type="term" value="F:Glc3Man9GlcNAc2 oligosaccharide glucosidase activity"/>
    <property type="evidence" value="ECO:0007669"/>
    <property type="project" value="UniProtKB-UniRule"/>
</dbReference>
<dbReference type="InterPro" id="IPR031631">
    <property type="entry name" value="Glyco_hydro_63N"/>
</dbReference>
<evidence type="ECO:0000256" key="2">
    <source>
        <dbReference type="ARBA" id="ARBA00010833"/>
    </source>
</evidence>
<keyword evidence="18" id="KW-1185">Reference proteome</keyword>
<reference evidence="19" key="1">
    <citation type="submission" date="2016-04" db="UniProtKB">
        <authorList>
            <consortium name="WormBaseParasite"/>
        </authorList>
    </citation>
    <scope>IDENTIFICATION</scope>
</reference>
<feature type="domain" description="Glycosyl hydrolase family 63 N-terminal" evidence="15">
    <location>
        <begin position="1"/>
        <end position="37"/>
    </location>
</feature>
<dbReference type="InterPro" id="IPR012341">
    <property type="entry name" value="6hp_glycosidase-like_sf"/>
</dbReference>
<dbReference type="STRING" id="318479.A0A158Q5B4"/>
<keyword evidence="10 12" id="KW-0326">Glycosidase</keyword>
<dbReference type="OrthoDB" id="410058at2759"/>
<evidence type="ECO:0000256" key="4">
    <source>
        <dbReference type="ARBA" id="ARBA00022801"/>
    </source>
</evidence>
<accession>A0A158Q5B4</accession>
<feature type="region of interest" description="Disordered" evidence="13">
    <location>
        <begin position="446"/>
        <end position="466"/>
    </location>
</feature>
<dbReference type="Pfam" id="PF03200">
    <property type="entry name" value="Glyco_hydro_63"/>
    <property type="match status" value="1"/>
</dbReference>
<name>A0A158Q5B4_DRAME</name>
<sequence>MYFGLRTQHPESPLFGLMWYRNGFDDTMPKIRHWCEKVKLKIYLLYYNRIRHRLKIFFWDNGVLKYGWTEADGRTFGRQKIDDDPLELEIDWLNNGHSWSARIRTTSIIDSYYAFIFYFTLQDTKSVIFPNYKDDLNQSFTGHSPIIGDFSFNLLSTIPIQFRSYFAAKITPYPDASHLQELILSNSVIDRHIQLFRLPSGLLDGDMEANPNIVAFQLNLSANSTVEISFSTDEPPITGKSFTETFEGRFNNFMDKFEKSYGLTSKGYSSFYQQLGRAALSNMLGSIGYTFGFNRVLNHYSSKLSLYGPHSLLTSCPSRSVFPRGFLWDEGFHHLLFRKFDPELSLQIISSWLDIMNLEGWIPREMILGTEAEQRVPAEFIVQSDSMANPPMFFYLIEKFIDDDQFMSSHKEVLMKFYPRLKLWYNWLNTTQLGPLPGTYRWRGRNSTTDTELNPKTLPSGLDDFPRASHPTDEEYHIDLRCWMVFSAKVLSRLAVLVGDKAGEALYSSTFDYLSDFELLNRLHWSQKQQRYCDYGLHSSSVILKRMEEKPDDIHPPLMKRVTETAPVLSLVDDTFGYISLFPLMLQLMPHDSDQLKVTIEHMRSDKELWTMFGLRSISPSSPYYHAHNTEHDAPYWRGAIWVNMNYLVLSALKHYSFIAGPNQELAFNVYSELRNNLVTNIAREFKRTGYLWESYDDTNGYGRGAHPFTGWSSLVLSIMAEQYD</sequence>
<evidence type="ECO:0000313" key="19">
    <source>
        <dbReference type="WBParaSite" id="DME_0000693901-mRNA-1"/>
    </source>
</evidence>
<comment type="catalytic activity">
    <reaction evidence="12">
        <text>N(4)-(alpha-D-Glc-(1-&gt;2)-alpha-D-Glc-(1-&gt;3)-alpha-D-Glc-(1-&gt;3)-alpha-D-Man-(1-&gt;2)-alpha-D-Man-(1-&gt;2)-alpha-D-Man-(1-&gt;3)-[alpha-D-Man-(1-&gt;2)-alpha-D-Man-(1-&gt;3)-[alpha-D-Man-(1-&gt;2)-alpha-D-Man-(1-&gt;6)]-alpha-D-Man-(1-&gt;6)]-beta-D-Man-(1-&gt;4)-beta-D-GlcNAc-(1-&gt;4)-beta-D-GlcNAc)-L-asparaginyl-[protein] + H2O = N(4)-(alpha-D-Glc-(1-&gt;3)-alpha-D-Glc-(1-&gt;3)-alpha-D-Man-(1-&gt;2)-alpha-D-Man-(1-&gt;2)-alpha-D-Man-(1-&gt;3)-[alpha-D-Man-(1-&gt;2)-alpha-D-Man-(1-&gt;3)-[alpha-D-Man-(1-&gt;2)-alpha-D-Man-(1-&gt;6)]-alpha-D-Man-(1-&gt;6)]-beta-D-Man-(1-&gt;4)-beta-D-GlcNAc-(1-&gt;4)-beta-D-GlcNAc)-L-asparaginyl-[protein] + beta-D-glucose</text>
        <dbReference type="Rhea" id="RHEA:55988"/>
        <dbReference type="Rhea" id="RHEA-COMP:12806"/>
        <dbReference type="Rhea" id="RHEA-COMP:14355"/>
        <dbReference type="ChEBI" id="CHEBI:15377"/>
        <dbReference type="ChEBI" id="CHEBI:15903"/>
        <dbReference type="ChEBI" id="CHEBI:59082"/>
        <dbReference type="ChEBI" id="CHEBI:132537"/>
        <dbReference type="EC" id="3.2.1.106"/>
    </reaction>
</comment>
<evidence type="ECO:0000259" key="14">
    <source>
        <dbReference type="Pfam" id="PF03200"/>
    </source>
</evidence>
<evidence type="ECO:0000313" key="18">
    <source>
        <dbReference type="Proteomes" id="UP000274756"/>
    </source>
</evidence>
<keyword evidence="8" id="KW-0472">Membrane</keyword>
<protein>
    <recommendedName>
        <fullName evidence="11 12">Mannosyl-oligosaccharide glucosidase</fullName>
        <ecNumber evidence="11 12">3.2.1.106</ecNumber>
    </recommendedName>
</protein>
<comment type="function">
    <text evidence="12">Cleaves the distal alpha 1,2-linked glucose residue from the Glc(3)Man(9)GlcNAc(2) oligosaccharide precursor.</text>
</comment>
<evidence type="ECO:0000256" key="6">
    <source>
        <dbReference type="ARBA" id="ARBA00022968"/>
    </source>
</evidence>
<dbReference type="PANTHER" id="PTHR10412:SF11">
    <property type="entry name" value="MANNOSYL-OLIGOSACCHARIDE GLUCOSIDASE"/>
    <property type="match status" value="1"/>
</dbReference>
<dbReference type="InterPro" id="IPR004888">
    <property type="entry name" value="Glycoside_hydrolase_63"/>
</dbReference>
<dbReference type="GO" id="GO:0009311">
    <property type="term" value="P:oligosaccharide metabolic process"/>
    <property type="evidence" value="ECO:0007669"/>
    <property type="project" value="UniProtKB-UniRule"/>
</dbReference>